<evidence type="ECO:0000313" key="3">
    <source>
        <dbReference type="Proteomes" id="UP000315131"/>
    </source>
</evidence>
<accession>A0A550I8B5</accession>
<dbReference type="AlphaFoldDB" id="A0A550I8B5"/>
<reference evidence="2 3" key="1">
    <citation type="submission" date="2019-06" db="EMBL/GenBank/DDBJ databases">
        <title>Gramella sabulilitoris sp. nov., isolated from a marine sand.</title>
        <authorList>
            <person name="Yoon J.-H."/>
        </authorList>
    </citation>
    <scope>NUCLEOTIDE SEQUENCE [LARGE SCALE GENOMIC DNA]</scope>
    <source>
        <strain evidence="2 3">HSMS-1</strain>
    </source>
</reference>
<feature type="domain" description="DUF6265" evidence="1">
    <location>
        <begin position="30"/>
        <end position="132"/>
    </location>
</feature>
<evidence type="ECO:0000259" key="1">
    <source>
        <dbReference type="Pfam" id="PF19780"/>
    </source>
</evidence>
<organism evidence="2 3">
    <name type="scientific">Christiangramia sabulilitoris</name>
    <dbReference type="NCBI Taxonomy" id="2583991"/>
    <lineage>
        <taxon>Bacteria</taxon>
        <taxon>Pseudomonadati</taxon>
        <taxon>Bacteroidota</taxon>
        <taxon>Flavobacteriia</taxon>
        <taxon>Flavobacteriales</taxon>
        <taxon>Flavobacteriaceae</taxon>
        <taxon>Christiangramia</taxon>
    </lineage>
</organism>
<evidence type="ECO:0000313" key="2">
    <source>
        <dbReference type="EMBL" id="TRO67207.1"/>
    </source>
</evidence>
<keyword evidence="3" id="KW-1185">Reference proteome</keyword>
<dbReference type="OrthoDB" id="5382295at2"/>
<comment type="caution">
    <text evidence="2">The sequence shown here is derived from an EMBL/GenBank/DDBJ whole genome shotgun (WGS) entry which is preliminary data.</text>
</comment>
<sequence length="153" mass="18005">MRIKLIIFLCLFLPAEYHFDKTAQDSKNFDWLIGNWIRTNNQPGLKTFEIWTKYSENVYHGEGFTLKDTDTVFKEGLQLVNTAGTWEYIVSGVNEEPTSFRLISIEKGKFIAENLRNEFPKRFNYYRDGEKLIALASADNKEVKFEFLKKDQK</sequence>
<dbReference type="EMBL" id="VHSF01000001">
    <property type="protein sequence ID" value="TRO67207.1"/>
    <property type="molecule type" value="Genomic_DNA"/>
</dbReference>
<dbReference type="InterPro" id="IPR046232">
    <property type="entry name" value="DUF6265"/>
</dbReference>
<dbReference type="Proteomes" id="UP000315131">
    <property type="component" value="Unassembled WGS sequence"/>
</dbReference>
<name>A0A550I8B5_9FLAO</name>
<protein>
    <recommendedName>
        <fullName evidence="1">DUF6265 domain-containing protein</fullName>
    </recommendedName>
</protein>
<gene>
    <name evidence="2" type="ORF">FGM01_04805</name>
</gene>
<dbReference type="RefSeq" id="WP_143409986.1">
    <property type="nucleotide sequence ID" value="NZ_VHSF01000001.1"/>
</dbReference>
<dbReference type="Pfam" id="PF19780">
    <property type="entry name" value="DUF6265"/>
    <property type="match status" value="1"/>
</dbReference>
<proteinExistence type="predicted"/>